<reference evidence="3 4" key="1">
    <citation type="submission" date="2019-06" db="EMBL/GenBank/DDBJ databases">
        <title>Genome sequence of Janthinobacterium lividum UCD_MED1.</title>
        <authorList>
            <person name="De Leon M.E."/>
            <person name="Jospin G."/>
        </authorList>
    </citation>
    <scope>NUCLEOTIDE SEQUENCE [LARGE SCALE GENOMIC DNA]</scope>
    <source>
        <strain evidence="3 4">UCD_MED1</strain>
    </source>
</reference>
<dbReference type="Proteomes" id="UP000305681">
    <property type="component" value="Unassembled WGS sequence"/>
</dbReference>
<sequence length="199" mass="22362">MKLSMERPQQGRTSSAGARGGAEIQADAQLYQAKDEQLEQAAMLDAAPPDMQYGAALAAQLEAKHEQVERIEDRLENLIESQASRLQRTQMQQPGLLAFPATRAQWQQQVQQQQKTMQRLLGRLELVREVRDSMGVHAPRIEELAARKLRTRYPGLASEWDALQQAQLLEKLLQQQGPERSHVLQTGRGSRLGLSQHGP</sequence>
<dbReference type="AlphaFoldDB" id="A0A5C4NTJ9"/>
<evidence type="ECO:0000256" key="2">
    <source>
        <dbReference type="SAM" id="MobiDB-lite"/>
    </source>
</evidence>
<feature type="region of interest" description="Disordered" evidence="2">
    <location>
        <begin position="1"/>
        <end position="23"/>
    </location>
</feature>
<dbReference type="EMBL" id="VDGE01000001">
    <property type="protein sequence ID" value="TNC78231.1"/>
    <property type="molecule type" value="Genomic_DNA"/>
</dbReference>
<evidence type="ECO:0008006" key="5">
    <source>
        <dbReference type="Google" id="ProtNLM"/>
    </source>
</evidence>
<dbReference type="NCBIfam" id="NF042916">
    <property type="entry name" value="IncP_KfrC_dom"/>
    <property type="match status" value="1"/>
</dbReference>
<evidence type="ECO:0000256" key="1">
    <source>
        <dbReference type="SAM" id="Coils"/>
    </source>
</evidence>
<feature type="region of interest" description="Disordered" evidence="2">
    <location>
        <begin position="176"/>
        <end position="199"/>
    </location>
</feature>
<evidence type="ECO:0000313" key="3">
    <source>
        <dbReference type="EMBL" id="TNC78231.1"/>
    </source>
</evidence>
<evidence type="ECO:0000313" key="4">
    <source>
        <dbReference type="Proteomes" id="UP000305681"/>
    </source>
</evidence>
<keyword evidence="1" id="KW-0175">Coiled coil</keyword>
<accession>A0A5C4NTJ9</accession>
<gene>
    <name evidence="3" type="ORF">FHI69_02750</name>
</gene>
<proteinExistence type="predicted"/>
<comment type="caution">
    <text evidence="3">The sequence shown here is derived from an EMBL/GenBank/DDBJ whole genome shotgun (WGS) entry which is preliminary data.</text>
</comment>
<name>A0A5C4NTJ9_9BURK</name>
<organism evidence="3 4">
    <name type="scientific">Janthinobacterium lividum</name>
    <dbReference type="NCBI Taxonomy" id="29581"/>
    <lineage>
        <taxon>Bacteria</taxon>
        <taxon>Pseudomonadati</taxon>
        <taxon>Pseudomonadota</taxon>
        <taxon>Betaproteobacteria</taxon>
        <taxon>Burkholderiales</taxon>
        <taxon>Oxalobacteraceae</taxon>
        <taxon>Janthinobacterium</taxon>
    </lineage>
</organism>
<protein>
    <recommendedName>
        <fullName evidence="5">KfrC protein</fullName>
    </recommendedName>
</protein>
<dbReference type="InterPro" id="IPR050043">
    <property type="entry name" value="KfrC-like_dom"/>
</dbReference>
<dbReference type="RefSeq" id="WP_139089397.1">
    <property type="nucleotide sequence ID" value="NZ_VDGE01000001.1"/>
</dbReference>
<feature type="coiled-coil region" evidence="1">
    <location>
        <begin position="58"/>
        <end position="123"/>
    </location>
</feature>